<dbReference type="PANTHER" id="PTHR43716:SF1">
    <property type="entry name" value="D-2-HYDROXYGLUTARATE DEHYDROGENASE, MITOCHONDRIAL"/>
    <property type="match status" value="1"/>
</dbReference>
<dbReference type="Pfam" id="PF02913">
    <property type="entry name" value="FAD-oxidase_C"/>
    <property type="match status" value="1"/>
</dbReference>
<dbReference type="Proteomes" id="UP000005951">
    <property type="component" value="Unassembled WGS sequence"/>
</dbReference>
<dbReference type="InterPro" id="IPR016167">
    <property type="entry name" value="FAD-bd_PCMH_sub1"/>
</dbReference>
<dbReference type="InterPro" id="IPR051264">
    <property type="entry name" value="FAD-oxidored/transferase_4"/>
</dbReference>
<dbReference type="PROSITE" id="PS51387">
    <property type="entry name" value="FAD_PCMH"/>
    <property type="match status" value="1"/>
</dbReference>
<dbReference type="PANTHER" id="PTHR43716">
    <property type="entry name" value="D-2-HYDROXYGLUTARATE DEHYDROGENASE, MITOCHONDRIAL"/>
    <property type="match status" value="1"/>
</dbReference>
<dbReference type="InterPro" id="IPR016171">
    <property type="entry name" value="Vanillyl_alc_oxidase_C-sub2"/>
</dbReference>
<keyword evidence="3" id="KW-0285">Flavoprotein</keyword>
<dbReference type="AlphaFoldDB" id="K8Y0B3"/>
<feature type="domain" description="FAD-binding PCMH-type" evidence="6">
    <location>
        <begin position="49"/>
        <end position="228"/>
    </location>
</feature>
<name>K8Y0B3_RHOOP</name>
<evidence type="ECO:0000313" key="8">
    <source>
        <dbReference type="Proteomes" id="UP000005951"/>
    </source>
</evidence>
<evidence type="ECO:0000256" key="5">
    <source>
        <dbReference type="ARBA" id="ARBA00023002"/>
    </source>
</evidence>
<proteinExistence type="inferred from homology"/>
<dbReference type="Pfam" id="PF01565">
    <property type="entry name" value="FAD_binding_4"/>
    <property type="match status" value="1"/>
</dbReference>
<dbReference type="InterPro" id="IPR016166">
    <property type="entry name" value="FAD-bd_PCMH"/>
</dbReference>
<comment type="similarity">
    <text evidence="2">Belongs to the FAD-binding oxidoreductase/transferase type 4 family.</text>
</comment>
<keyword evidence="4" id="KW-0274">FAD</keyword>
<dbReference type="Gene3D" id="3.30.70.2740">
    <property type="match status" value="1"/>
</dbReference>
<gene>
    <name evidence="7" type="ORF">WSS_A03115</name>
</gene>
<comment type="caution">
    <text evidence="7">The sequence shown here is derived from an EMBL/GenBank/DDBJ whole genome shotgun (WGS) entry which is preliminary data.</text>
</comment>
<comment type="cofactor">
    <cofactor evidence="1">
        <name>FAD</name>
        <dbReference type="ChEBI" id="CHEBI:57692"/>
    </cofactor>
</comment>
<dbReference type="EMBL" id="AJYC02000011">
    <property type="protein sequence ID" value="EKT84072.1"/>
    <property type="molecule type" value="Genomic_DNA"/>
</dbReference>
<organism evidence="7 8">
    <name type="scientific">Rhodococcus opacus M213</name>
    <dbReference type="NCBI Taxonomy" id="1129896"/>
    <lineage>
        <taxon>Bacteria</taxon>
        <taxon>Bacillati</taxon>
        <taxon>Actinomycetota</taxon>
        <taxon>Actinomycetes</taxon>
        <taxon>Mycobacteriales</taxon>
        <taxon>Nocardiaceae</taxon>
        <taxon>Rhodococcus</taxon>
    </lineage>
</organism>
<sequence>MPPDCHTGSAYDRGVDSLRAALADVVGERFVTVDADVLAARAIDHTGRYSGRASALVRPADAAEVSAVLGICRRAGVKVTVQGGRTGLEAGTVPEHDDVLLSMERLTAVGAVDRENLRVTVGAGVTLSTLRNAAADAGLLFGVDIASRDSATIGGMVSTNAGGLHTVRYGHMSAQVLGLEVVLPDGAIVRRSMRVGAENCGYDLPALWVGSEGTLGVVTTVDLTLRPVPEFRVTALAGFAQLPGLIDAARVVRRLEGVDAVEMLDGRGLELASSRLGFAVPTGLPWYLLVELAGHRDLTDELAEALAQCNPDDEPAVGIDPAGRARVWAARDAFAEVVGLFGPPLKFDAALPLDTLAAFVADAVALVTSQTPDAIPVLFGHVADGNVHLNVLRCPDESVLYRTVTELIRDHGGNIASEHGVGAHKRNYLDLALSREDITAMWTIKRAFDPADYLNPAVMFPDWLRRPH</sequence>
<keyword evidence="5" id="KW-0560">Oxidoreductase</keyword>
<reference evidence="7 8" key="1">
    <citation type="journal article" date="2013" name="Genome Announc.">
        <title>Draft Genome Sequence of Rhodococcus opacus Strain M213 Shows a Diverse Catabolic Potential.</title>
        <authorList>
            <person name="Pathak A."/>
            <person name="Green S.J."/>
            <person name="Ogram A."/>
            <person name="Chauhan A."/>
        </authorList>
    </citation>
    <scope>NUCLEOTIDE SEQUENCE [LARGE SCALE GENOMIC DNA]</scope>
    <source>
        <strain evidence="7 8">M213</strain>
    </source>
</reference>
<dbReference type="InterPro" id="IPR006094">
    <property type="entry name" value="Oxid_FAD_bind_N"/>
</dbReference>
<dbReference type="Gene3D" id="3.30.70.2190">
    <property type="match status" value="1"/>
</dbReference>
<dbReference type="InterPro" id="IPR004113">
    <property type="entry name" value="FAD-bd_oxidored_4_C"/>
</dbReference>
<dbReference type="SUPFAM" id="SSF56176">
    <property type="entry name" value="FAD-binding/transporter-associated domain-like"/>
    <property type="match status" value="1"/>
</dbReference>
<evidence type="ECO:0000256" key="3">
    <source>
        <dbReference type="ARBA" id="ARBA00022630"/>
    </source>
</evidence>
<dbReference type="Gene3D" id="3.30.465.10">
    <property type="match status" value="1"/>
</dbReference>
<dbReference type="GO" id="GO:0022904">
    <property type="term" value="P:respiratory electron transport chain"/>
    <property type="evidence" value="ECO:0007669"/>
    <property type="project" value="TreeGrafter"/>
</dbReference>
<protein>
    <submittedName>
        <fullName evidence="7">Glyoclate oxidase FAD-linked subunit</fullName>
    </submittedName>
</protein>
<dbReference type="InterPro" id="IPR016169">
    <property type="entry name" value="FAD-bd_PCMH_sub2"/>
</dbReference>
<evidence type="ECO:0000256" key="4">
    <source>
        <dbReference type="ARBA" id="ARBA00022827"/>
    </source>
</evidence>
<dbReference type="GO" id="GO:0016491">
    <property type="term" value="F:oxidoreductase activity"/>
    <property type="evidence" value="ECO:0007669"/>
    <property type="project" value="UniProtKB-KW"/>
</dbReference>
<dbReference type="Gene3D" id="1.10.45.10">
    <property type="entry name" value="Vanillyl-alcohol Oxidase, Chain A, domain 4"/>
    <property type="match status" value="1"/>
</dbReference>
<dbReference type="SUPFAM" id="SSF55103">
    <property type="entry name" value="FAD-linked oxidases, C-terminal domain"/>
    <property type="match status" value="1"/>
</dbReference>
<dbReference type="InterPro" id="IPR036318">
    <property type="entry name" value="FAD-bd_PCMH-like_sf"/>
</dbReference>
<evidence type="ECO:0000256" key="2">
    <source>
        <dbReference type="ARBA" id="ARBA00008000"/>
    </source>
</evidence>
<dbReference type="Gene3D" id="3.30.43.10">
    <property type="entry name" value="Uridine Diphospho-n-acetylenolpyruvylglucosamine Reductase, domain 2"/>
    <property type="match status" value="1"/>
</dbReference>
<accession>K8Y0B3</accession>
<dbReference type="GO" id="GO:0071949">
    <property type="term" value="F:FAD binding"/>
    <property type="evidence" value="ECO:0007669"/>
    <property type="project" value="InterPro"/>
</dbReference>
<evidence type="ECO:0000313" key="7">
    <source>
        <dbReference type="EMBL" id="EKT84072.1"/>
    </source>
</evidence>
<evidence type="ECO:0000259" key="6">
    <source>
        <dbReference type="PROSITE" id="PS51387"/>
    </source>
</evidence>
<evidence type="ECO:0000256" key="1">
    <source>
        <dbReference type="ARBA" id="ARBA00001974"/>
    </source>
</evidence>
<dbReference type="InterPro" id="IPR016164">
    <property type="entry name" value="FAD-linked_Oxase-like_C"/>
</dbReference>